<organism evidence="6 7">
    <name type="scientific">Prorocentrum cordatum</name>
    <dbReference type="NCBI Taxonomy" id="2364126"/>
    <lineage>
        <taxon>Eukaryota</taxon>
        <taxon>Sar</taxon>
        <taxon>Alveolata</taxon>
        <taxon>Dinophyceae</taxon>
        <taxon>Prorocentrales</taxon>
        <taxon>Prorocentraceae</taxon>
        <taxon>Prorocentrum</taxon>
    </lineage>
</organism>
<feature type="compositionally biased region" description="Low complexity" evidence="4">
    <location>
        <begin position="15"/>
        <end position="25"/>
    </location>
</feature>
<feature type="region of interest" description="Disordered" evidence="4">
    <location>
        <begin position="1"/>
        <end position="34"/>
    </location>
</feature>
<keyword evidence="1" id="KW-0597">Phosphoprotein</keyword>
<feature type="domain" description="SAP" evidence="5">
    <location>
        <begin position="148"/>
        <end position="182"/>
    </location>
</feature>
<name>A0ABN9XQB6_9DINO</name>
<feature type="coiled-coil region" evidence="3">
    <location>
        <begin position="175"/>
        <end position="205"/>
    </location>
</feature>
<feature type="compositionally biased region" description="Low complexity" evidence="4">
    <location>
        <begin position="97"/>
        <end position="107"/>
    </location>
</feature>
<gene>
    <name evidence="6" type="ORF">PCOR1329_LOCUS78833</name>
</gene>
<evidence type="ECO:0000313" key="7">
    <source>
        <dbReference type="Proteomes" id="UP001189429"/>
    </source>
</evidence>
<dbReference type="InterPro" id="IPR036361">
    <property type="entry name" value="SAP_dom_sf"/>
</dbReference>
<evidence type="ECO:0000256" key="2">
    <source>
        <dbReference type="ARBA" id="ARBA00046328"/>
    </source>
</evidence>
<dbReference type="SUPFAM" id="SSF68906">
    <property type="entry name" value="SAP domain"/>
    <property type="match status" value="2"/>
</dbReference>
<proteinExistence type="inferred from homology"/>
<dbReference type="Pfam" id="PF02037">
    <property type="entry name" value="SAP"/>
    <property type="match status" value="2"/>
</dbReference>
<comment type="caution">
    <text evidence="6">The sequence shown here is derived from an EMBL/GenBank/DDBJ whole genome shotgun (WGS) entry which is preliminary data.</text>
</comment>
<dbReference type="InterPro" id="IPR052240">
    <property type="entry name" value="SAP_domain_ribonucleoprotein"/>
</dbReference>
<feature type="compositionally biased region" description="Basic and acidic residues" evidence="4">
    <location>
        <begin position="252"/>
        <end position="261"/>
    </location>
</feature>
<evidence type="ECO:0000256" key="4">
    <source>
        <dbReference type="SAM" id="MobiDB-lite"/>
    </source>
</evidence>
<feature type="region of interest" description="Disordered" evidence="4">
    <location>
        <begin position="77"/>
        <end position="107"/>
    </location>
</feature>
<sequence length="314" mass="32907">MATALREPPAPPRGAPARAAASAPGARRRGRPLAAASPAGPLLLAAAAAALALWARWPPWAPAAALGGPPWAPAAAWPPLGGGGPRAAPGGGPPRQPAGAVGLPAAVVRPPADGPGLLAARRRLQQTGRKAELVARLRGAAAQEGDGLDTLRVDELKVRLKRLGLRQTGRKAELVARLRGAAAAAVEEVDEVKEEEEEVEEEEGDGLDTLRVDELKVRLKRLGLQQAGMKAELVARLRGALAAAAEQEKDEGEGAKEQLNEEEKEEEEEVPRTGGGSGWLKKGADVDVKHNGRWYTSRVLDIEKGWRARDGALL</sequence>
<evidence type="ECO:0000259" key="5">
    <source>
        <dbReference type="PROSITE" id="PS50800"/>
    </source>
</evidence>
<keyword evidence="7" id="KW-1185">Reference proteome</keyword>
<dbReference type="InterPro" id="IPR003034">
    <property type="entry name" value="SAP_dom"/>
</dbReference>
<dbReference type="Gene3D" id="1.10.720.30">
    <property type="entry name" value="SAP domain"/>
    <property type="match status" value="2"/>
</dbReference>
<accession>A0ABN9XQB6</accession>
<keyword evidence="3" id="KW-0175">Coiled coil</keyword>
<dbReference type="PANTHER" id="PTHR46551:SF1">
    <property type="entry name" value="SAP DOMAIN-CONTAINING RIBONUCLEOPROTEIN"/>
    <property type="match status" value="1"/>
</dbReference>
<evidence type="ECO:0000313" key="6">
    <source>
        <dbReference type="EMBL" id="CAK0902122.1"/>
    </source>
</evidence>
<evidence type="ECO:0000256" key="1">
    <source>
        <dbReference type="ARBA" id="ARBA00022553"/>
    </source>
</evidence>
<dbReference type="SMART" id="SM00513">
    <property type="entry name" value="SAP"/>
    <property type="match status" value="2"/>
</dbReference>
<dbReference type="PROSITE" id="PS50800">
    <property type="entry name" value="SAP"/>
    <property type="match status" value="2"/>
</dbReference>
<evidence type="ECO:0000256" key="3">
    <source>
        <dbReference type="SAM" id="Coils"/>
    </source>
</evidence>
<feature type="region of interest" description="Disordered" evidence="4">
    <location>
        <begin position="245"/>
        <end position="283"/>
    </location>
</feature>
<dbReference type="EMBL" id="CAUYUJ010021026">
    <property type="protein sequence ID" value="CAK0902122.1"/>
    <property type="molecule type" value="Genomic_DNA"/>
</dbReference>
<reference evidence="6" key="1">
    <citation type="submission" date="2023-10" db="EMBL/GenBank/DDBJ databases">
        <authorList>
            <person name="Chen Y."/>
            <person name="Shah S."/>
            <person name="Dougan E. K."/>
            <person name="Thang M."/>
            <person name="Chan C."/>
        </authorList>
    </citation>
    <scope>NUCLEOTIDE SEQUENCE [LARGE SCALE GENOMIC DNA]</scope>
</reference>
<comment type="similarity">
    <text evidence="2">Belongs to the SAP domain-containing ribonucleoprotein family.</text>
</comment>
<dbReference type="Proteomes" id="UP001189429">
    <property type="component" value="Unassembled WGS sequence"/>
</dbReference>
<protein>
    <recommendedName>
        <fullName evidence="5">SAP domain-containing protein</fullName>
    </recommendedName>
</protein>
<dbReference type="PANTHER" id="PTHR46551">
    <property type="entry name" value="SAP DOMAIN-CONTAINING RIBONUCLEOPROTEIN"/>
    <property type="match status" value="1"/>
</dbReference>
<feature type="domain" description="SAP" evidence="5">
    <location>
        <begin position="207"/>
        <end position="241"/>
    </location>
</feature>